<name>A0A1V3WQ09_MYCKA</name>
<evidence type="ECO:0000313" key="3">
    <source>
        <dbReference type="Proteomes" id="UP000188532"/>
    </source>
</evidence>
<evidence type="ECO:0000313" key="1">
    <source>
        <dbReference type="EMBL" id="BCI87373.1"/>
    </source>
</evidence>
<dbReference type="Proteomes" id="UP000516380">
    <property type="component" value="Chromosome"/>
</dbReference>
<organism evidence="2 3">
    <name type="scientific">Mycobacterium kansasii</name>
    <dbReference type="NCBI Taxonomy" id="1768"/>
    <lineage>
        <taxon>Bacteria</taxon>
        <taxon>Bacillati</taxon>
        <taxon>Actinomycetota</taxon>
        <taxon>Actinomycetes</taxon>
        <taxon>Mycobacteriales</taxon>
        <taxon>Mycobacteriaceae</taxon>
        <taxon>Mycobacterium</taxon>
    </lineage>
</organism>
<dbReference type="EMBL" id="MVBN01000008">
    <property type="protein sequence ID" value="OOK68371.1"/>
    <property type="molecule type" value="Genomic_DNA"/>
</dbReference>
<reference evidence="2 3" key="1">
    <citation type="submission" date="2017-02" db="EMBL/GenBank/DDBJ databases">
        <title>Complete genome sequences of Mycobacterium kansasii strains isolated from rhesus macaques.</title>
        <authorList>
            <person name="Panda A."/>
            <person name="Nagaraj S."/>
            <person name="Zhao X."/>
            <person name="Tettelin H."/>
            <person name="Detolla L.J."/>
        </authorList>
    </citation>
    <scope>NUCLEOTIDE SEQUENCE [LARGE SCALE GENOMIC DNA]</scope>
    <source>
        <strain evidence="2 3">11-3469</strain>
    </source>
</reference>
<keyword evidence="4" id="KW-1185">Reference proteome</keyword>
<protein>
    <submittedName>
        <fullName evidence="2">Uncharacterized protein</fullName>
    </submittedName>
</protein>
<sequence>MVALRCGLLSCAQAAIRGSLRFLDYHLFIAAGDSPTPLVPVTTNVVVGRAHRCIQPASDLVISNVAGIKETRRRNGAGDRRPTYLAP</sequence>
<proteinExistence type="predicted"/>
<evidence type="ECO:0000313" key="4">
    <source>
        <dbReference type="Proteomes" id="UP000516380"/>
    </source>
</evidence>
<dbReference type="Proteomes" id="UP000188532">
    <property type="component" value="Unassembled WGS sequence"/>
</dbReference>
<reference evidence="1 4" key="2">
    <citation type="submission" date="2020-07" db="EMBL/GenBank/DDBJ databases">
        <title>Mycobacterium kansasii (former subtype) with zoonotic potential isolated from diseased indoor pet cat, Japan.</title>
        <authorList>
            <person name="Fukano H."/>
            <person name="Terazono T."/>
            <person name="Hoshino Y."/>
        </authorList>
    </citation>
    <scope>NUCLEOTIDE SEQUENCE [LARGE SCALE GENOMIC DNA]</scope>
    <source>
        <strain evidence="1 4">Kuro-I</strain>
    </source>
</reference>
<dbReference type="AlphaFoldDB" id="A0A1V3WQ09"/>
<dbReference type="EMBL" id="AP023343">
    <property type="protein sequence ID" value="BCI87373.1"/>
    <property type="molecule type" value="Genomic_DNA"/>
</dbReference>
<dbReference type="STRING" id="1768.B1T50_03460"/>
<gene>
    <name evidence="2" type="ORF">BZL29_6858</name>
    <name evidence="1" type="ORF">NIIDMKKI_25790</name>
</gene>
<evidence type="ECO:0000313" key="2">
    <source>
        <dbReference type="EMBL" id="OOK68371.1"/>
    </source>
</evidence>
<accession>A0A1V3WQ09</accession>